<dbReference type="Proteomes" id="UP000008022">
    <property type="component" value="Unassembled WGS sequence"/>
</dbReference>
<reference evidence="3" key="2">
    <citation type="submission" date="2015-06" db="UniProtKB">
        <authorList>
            <consortium name="EnsemblPlants"/>
        </authorList>
    </citation>
    <scope>IDENTIFICATION</scope>
</reference>
<keyword evidence="4" id="KW-1185">Reference proteome</keyword>
<dbReference type="AlphaFoldDB" id="A0A0E0PGE6"/>
<feature type="transmembrane region" description="Helical" evidence="1">
    <location>
        <begin position="204"/>
        <end position="225"/>
    </location>
</feature>
<dbReference type="PANTHER" id="PTHR35102:SF1">
    <property type="entry name" value="E3 UBIQUITIN-PROTEIN LIGASE"/>
    <property type="match status" value="1"/>
</dbReference>
<accession>A0A0E0PGE6</accession>
<dbReference type="EnsemblPlants" id="ORUFI05G00390.1">
    <property type="protein sequence ID" value="ORUFI05G00390.1"/>
    <property type="gene ID" value="ORUFI05G00390"/>
</dbReference>
<dbReference type="eggNOG" id="ENOG502RYM9">
    <property type="taxonomic scope" value="Eukaryota"/>
</dbReference>
<feature type="transmembrane region" description="Helical" evidence="1">
    <location>
        <begin position="167"/>
        <end position="197"/>
    </location>
</feature>
<sequence>MGVEGSEVKEDCWLACGGPTLTQPPPSWACAYDPYRGSRALHDLRLRNPSRPVSSPADLHLAEVAPASSCSRRIRSPVSILIHPIRPRPRPRISSPRPPLAPIPILRAEVAPGVLLQFFHRIVARRCNLFAKKMSFFTRIGVWPWIQNKVVDPLMQVVRRGAEPKQLAFSAALGVTLGIFPICGTTVILCGVAIAMLGSSCNAVTVMVLNFVVTPLELSLIVPFLRFGEVITGSGHFPLTSDAFKKVITGQASKDVMLSIVHAMLGWLIAAPFALAALYMVFIPCFKLMVDRFGGVPSSPRTPIKLV</sequence>
<evidence type="ECO:0000259" key="2">
    <source>
        <dbReference type="Pfam" id="PF09835"/>
    </source>
</evidence>
<dbReference type="PANTHER" id="PTHR35102">
    <property type="entry name" value="E3 UBIQUITIN-PROTEIN LIGASE"/>
    <property type="match status" value="1"/>
</dbReference>
<name>A0A0E0PGE6_ORYRU</name>
<evidence type="ECO:0000256" key="1">
    <source>
        <dbReference type="SAM" id="Phobius"/>
    </source>
</evidence>
<dbReference type="Gramene" id="ORUFI05G00390.1">
    <property type="protein sequence ID" value="ORUFI05G00390.1"/>
    <property type="gene ID" value="ORUFI05G00390"/>
</dbReference>
<proteinExistence type="predicted"/>
<reference evidence="4" key="1">
    <citation type="submission" date="2013-06" db="EMBL/GenBank/DDBJ databases">
        <authorList>
            <person name="Zhao Q."/>
        </authorList>
    </citation>
    <scope>NUCLEOTIDE SEQUENCE</scope>
    <source>
        <strain evidence="4">cv. W1943</strain>
    </source>
</reference>
<protein>
    <recommendedName>
        <fullName evidence="2">DUF2062 domain-containing protein</fullName>
    </recommendedName>
</protein>
<evidence type="ECO:0000313" key="3">
    <source>
        <dbReference type="EnsemblPlants" id="ORUFI05G00390.1"/>
    </source>
</evidence>
<keyword evidence="1" id="KW-0812">Transmembrane</keyword>
<keyword evidence="1" id="KW-0472">Membrane</keyword>
<keyword evidence="1" id="KW-1133">Transmembrane helix</keyword>
<dbReference type="InterPro" id="IPR018639">
    <property type="entry name" value="DUF2062"/>
</dbReference>
<dbReference type="Pfam" id="PF09835">
    <property type="entry name" value="DUF2062"/>
    <property type="match status" value="1"/>
</dbReference>
<organism evidence="3 4">
    <name type="scientific">Oryza rufipogon</name>
    <name type="common">Brownbeard rice</name>
    <name type="synonym">Asian wild rice</name>
    <dbReference type="NCBI Taxonomy" id="4529"/>
    <lineage>
        <taxon>Eukaryota</taxon>
        <taxon>Viridiplantae</taxon>
        <taxon>Streptophyta</taxon>
        <taxon>Embryophyta</taxon>
        <taxon>Tracheophyta</taxon>
        <taxon>Spermatophyta</taxon>
        <taxon>Magnoliopsida</taxon>
        <taxon>Liliopsida</taxon>
        <taxon>Poales</taxon>
        <taxon>Poaceae</taxon>
        <taxon>BOP clade</taxon>
        <taxon>Oryzoideae</taxon>
        <taxon>Oryzeae</taxon>
        <taxon>Oryzinae</taxon>
        <taxon>Oryza</taxon>
    </lineage>
</organism>
<dbReference type="HOGENOM" id="CLU_1020787_0_0_1"/>
<feature type="transmembrane region" description="Helical" evidence="1">
    <location>
        <begin position="260"/>
        <end position="282"/>
    </location>
</feature>
<evidence type="ECO:0000313" key="4">
    <source>
        <dbReference type="Proteomes" id="UP000008022"/>
    </source>
</evidence>
<dbReference type="STRING" id="4529.A0A0E0PGE6"/>
<feature type="domain" description="DUF2062" evidence="2">
    <location>
        <begin position="155"/>
        <end position="292"/>
    </location>
</feature>